<dbReference type="RefSeq" id="WP_125259969.1">
    <property type="nucleotide sequence ID" value="NZ_CP114280.1"/>
</dbReference>
<dbReference type="PANTHER" id="PTHR34384">
    <property type="entry name" value="L-2,3-DIAMINOPROPANOATE--CITRATE LIGASE"/>
    <property type="match status" value="1"/>
</dbReference>
<dbReference type="InterPro" id="IPR022770">
    <property type="entry name" value="IucA/IucC-like_C"/>
</dbReference>
<dbReference type="Gene3D" id="1.10.510.40">
    <property type="match status" value="1"/>
</dbReference>
<proteinExistence type="predicted"/>
<dbReference type="PANTHER" id="PTHR34384:SF6">
    <property type="entry name" value="STAPHYLOFERRIN B SYNTHASE"/>
    <property type="match status" value="1"/>
</dbReference>
<evidence type="ECO:0000256" key="1">
    <source>
        <dbReference type="ARBA" id="ARBA00004924"/>
    </source>
</evidence>
<dbReference type="InterPro" id="IPR007310">
    <property type="entry name" value="Aerobactin_biosyn_IucA/IucC_N"/>
</dbReference>
<dbReference type="Gene3D" id="6.10.250.3370">
    <property type="match status" value="1"/>
</dbReference>
<gene>
    <name evidence="4" type="ORF">O1Q98_19085</name>
</gene>
<dbReference type="Proteomes" id="UP001219630">
    <property type="component" value="Chromosome"/>
</dbReference>
<evidence type="ECO:0000313" key="5">
    <source>
        <dbReference type="Proteomes" id="UP001219630"/>
    </source>
</evidence>
<protein>
    <submittedName>
        <fullName evidence="4">IucA/IucC family siderophore biosynthesis protein</fullName>
    </submittedName>
</protein>
<dbReference type="Gene3D" id="3.30.310.280">
    <property type="match status" value="1"/>
</dbReference>
<dbReference type="InterPro" id="IPR037455">
    <property type="entry name" value="LucA/IucC-like"/>
</dbReference>
<sequence length="632" mass="71710">METFSAPFIPSQRQDDTCNWLTQPDSGGDACAQRYARVEQRVVGQLLQTLLYEEVVPWQSIPQADGRSQFILRGVDARQAAVEYRCLGRINDSFSLIRLDYASLRRCDASGEESQPTLHLLLAELLGEQQDNPFLTRFVQELEQTQLKDLQARTQRYQPDGPAHQLGFDALERHFMDAHSYHPCYKSRIGFSLQDNRQFGPEFATPIALVWLALAKNRASANHSTSLNLDDFLLAECGPAQVQAFSERLAQQGRQIDDYWLVPVHPWQWRQVIVPVFYPELACGELIYLGLSQASYQAQQSIRTLANVADTSRPYVKLALSITNTSSTRILARHTVMNGPIITDWLHALIDTDQTARNLKMVILREVAGVSFDTQALLPTRMAQAYGTLGALWRENIHTYLQAGEQAVPFNGLSHVEHGDNSDDKNGAPTPFIDHWVRQYGLEAWTRQLLAVTVTPIIHMLYAEGIGMESHGQNIILIARDGWPERIALKDFHDGVRYSPDHLARPAMRPDLVPLPASHAKINRNSFILTEDVNAVRDFTCDAFFFICLAEMAIFLRQHYALPEAHFWQMTAEVVLGYQAAHPQHRSRYALFDVFAPTYEVEELTKRRLLGDGERRFKAVPNPLYPFRPASC</sequence>
<dbReference type="Pfam" id="PF04183">
    <property type="entry name" value="IucA_IucC"/>
    <property type="match status" value="1"/>
</dbReference>
<comment type="pathway">
    <text evidence="1">Siderophore biosynthesis.</text>
</comment>
<evidence type="ECO:0000259" key="2">
    <source>
        <dbReference type="Pfam" id="PF04183"/>
    </source>
</evidence>
<accession>A0ABY8G6V8</accession>
<dbReference type="Pfam" id="PF06276">
    <property type="entry name" value="FhuF"/>
    <property type="match status" value="1"/>
</dbReference>
<reference evidence="4 5" key="1">
    <citation type="submission" date="2022-12" db="EMBL/GenBank/DDBJ databases">
        <title>Complete genome sequencing of Dickeya lacustris type strain LMG30899.</title>
        <authorList>
            <person name="Dobhal S."/>
            <person name="Arizala D."/>
            <person name="Arif M."/>
        </authorList>
    </citation>
    <scope>NUCLEOTIDE SEQUENCE [LARGE SCALE GENOMIC DNA]</scope>
    <source>
        <strain evidence="4 5">LMG30899</strain>
    </source>
</reference>
<feature type="domain" description="Aerobactin siderophore biosynthesis IucA/IucC-like C-terminal" evidence="3">
    <location>
        <begin position="443"/>
        <end position="615"/>
    </location>
</feature>
<organism evidence="4 5">
    <name type="scientific">Dickeya lacustris</name>
    <dbReference type="NCBI Taxonomy" id="2259638"/>
    <lineage>
        <taxon>Bacteria</taxon>
        <taxon>Pseudomonadati</taxon>
        <taxon>Pseudomonadota</taxon>
        <taxon>Gammaproteobacteria</taxon>
        <taxon>Enterobacterales</taxon>
        <taxon>Pectobacteriaceae</taxon>
        <taxon>Dickeya</taxon>
    </lineage>
</organism>
<evidence type="ECO:0000259" key="3">
    <source>
        <dbReference type="Pfam" id="PF06276"/>
    </source>
</evidence>
<keyword evidence="5" id="KW-1185">Reference proteome</keyword>
<name>A0ABY8G6V8_9GAMM</name>
<feature type="domain" description="Aerobactin siderophore biosynthesis IucA/IucC N-terminal" evidence="2">
    <location>
        <begin position="168"/>
        <end position="415"/>
    </location>
</feature>
<evidence type="ECO:0000313" key="4">
    <source>
        <dbReference type="EMBL" id="WFN55650.1"/>
    </source>
</evidence>
<dbReference type="EMBL" id="CP114280">
    <property type="protein sequence ID" value="WFN55650.1"/>
    <property type="molecule type" value="Genomic_DNA"/>
</dbReference>